<organism evidence="1 2">
    <name type="scientific">Streptomyces phage Faust</name>
    <dbReference type="NCBI Taxonomy" id="2767565"/>
    <lineage>
        <taxon>Viruses</taxon>
        <taxon>Duplodnaviria</taxon>
        <taxon>Heunggongvirae</taxon>
        <taxon>Uroviricota</taxon>
        <taxon>Caudoviricetes</taxon>
        <taxon>Stanwilliamsviridae</taxon>
        <taxon>Loccivirinae</taxon>
        <taxon>Faustvirus</taxon>
        <taxon>Faustvirus faust</taxon>
    </lineage>
</organism>
<evidence type="ECO:0000313" key="1">
    <source>
        <dbReference type="EMBL" id="QNN99325.1"/>
    </source>
</evidence>
<dbReference type="KEGG" id="vg:77927548"/>
<dbReference type="EMBL" id="MT684598">
    <property type="protein sequence ID" value="QNN99325.1"/>
    <property type="molecule type" value="Genomic_DNA"/>
</dbReference>
<accession>A0A7G9UZ70</accession>
<name>A0A7G9UZ70_9CAUD</name>
<dbReference type="Proteomes" id="UP000516151">
    <property type="component" value="Segment"/>
</dbReference>
<sequence length="86" mass="10224">MVAIGERWKFDSAQVDFTIVSLDEEWAYYRMNWNEVQRQSWLNNPVTEYYIDGYGGSYAKTRYHDPDQICKVRLSSFENGNVVRSE</sequence>
<evidence type="ECO:0000313" key="2">
    <source>
        <dbReference type="Proteomes" id="UP000516151"/>
    </source>
</evidence>
<dbReference type="GeneID" id="77927548"/>
<keyword evidence="2" id="KW-1185">Reference proteome</keyword>
<gene>
    <name evidence="1" type="primary">253</name>
    <name evidence="1" type="ORF">SEA_FAUST_253</name>
</gene>
<protein>
    <submittedName>
        <fullName evidence="1">Uncharacterized protein</fullName>
    </submittedName>
</protein>
<dbReference type="RefSeq" id="YP_010651832.1">
    <property type="nucleotide sequence ID" value="NC_070783.1"/>
</dbReference>
<proteinExistence type="predicted"/>
<reference evidence="1 2" key="1">
    <citation type="submission" date="2020-06" db="EMBL/GenBank/DDBJ databases">
        <authorList>
            <person name="Arora M.N."/>
            <person name="Dalling M.T."/>
            <person name="Dawson S.P.M."/>
            <person name="Elia S.N."/>
            <person name="Burke B."/>
            <person name="Shaffer C.D."/>
            <person name="Weston-Hafer K.A."/>
            <person name="Garlena R.A."/>
            <person name="Russell D.A."/>
            <person name="Pope W.H."/>
            <person name="Jacobs-Sera D."/>
            <person name="Hatfull G.F."/>
        </authorList>
    </citation>
    <scope>NUCLEOTIDE SEQUENCE [LARGE SCALE GENOMIC DNA]</scope>
</reference>